<evidence type="ECO:0000256" key="1">
    <source>
        <dbReference type="SAM" id="MobiDB-lite"/>
    </source>
</evidence>
<dbReference type="AlphaFoldDB" id="A0A8J3V4J6"/>
<accession>A0A8J3V4J6</accession>
<evidence type="ECO:0000313" key="3">
    <source>
        <dbReference type="Proteomes" id="UP000605992"/>
    </source>
</evidence>
<dbReference type="Proteomes" id="UP000605992">
    <property type="component" value="Unassembled WGS sequence"/>
</dbReference>
<reference evidence="2" key="1">
    <citation type="submission" date="2021-01" db="EMBL/GenBank/DDBJ databases">
        <title>Whole genome shotgun sequence of Planotetraspora thailandica NBRC 104271.</title>
        <authorList>
            <person name="Komaki H."/>
            <person name="Tamura T."/>
        </authorList>
    </citation>
    <scope>NUCLEOTIDE SEQUENCE</scope>
    <source>
        <strain evidence="2">NBRC 104271</strain>
    </source>
</reference>
<name>A0A8J3V4J6_9ACTN</name>
<proteinExistence type="predicted"/>
<evidence type="ECO:0000313" key="2">
    <source>
        <dbReference type="EMBL" id="GII57654.1"/>
    </source>
</evidence>
<comment type="caution">
    <text evidence="2">The sequence shown here is derived from an EMBL/GenBank/DDBJ whole genome shotgun (WGS) entry which is preliminary data.</text>
</comment>
<dbReference type="EMBL" id="BOOR01000054">
    <property type="protein sequence ID" value="GII57654.1"/>
    <property type="molecule type" value="Genomic_DNA"/>
</dbReference>
<feature type="region of interest" description="Disordered" evidence="1">
    <location>
        <begin position="35"/>
        <end position="74"/>
    </location>
</feature>
<organism evidence="2 3">
    <name type="scientific">Planotetraspora thailandica</name>
    <dbReference type="NCBI Taxonomy" id="487172"/>
    <lineage>
        <taxon>Bacteria</taxon>
        <taxon>Bacillati</taxon>
        <taxon>Actinomycetota</taxon>
        <taxon>Actinomycetes</taxon>
        <taxon>Streptosporangiales</taxon>
        <taxon>Streptosporangiaceae</taxon>
        <taxon>Planotetraspora</taxon>
    </lineage>
</organism>
<keyword evidence="3" id="KW-1185">Reference proteome</keyword>
<protein>
    <submittedName>
        <fullName evidence="2">Uncharacterized protein</fullName>
    </submittedName>
</protein>
<sequence length="74" mass="8103">MSEAWQESLCAIVRRPTAAVRQAARRTPRLCLPYNIMPDQRHDQGVGTAGWGGSQARAARPGDPKTTFAKVSRP</sequence>
<gene>
    <name evidence="2" type="ORF">Pth03_60430</name>
</gene>